<dbReference type="AlphaFoldDB" id="A0A238J5W1"/>
<dbReference type="EMBL" id="FXXP01000001">
    <property type="protein sequence ID" value="SMX26038.1"/>
    <property type="molecule type" value="Genomic_DNA"/>
</dbReference>
<accession>A0A238J5W1</accession>
<sequence>MLPSNPSPQSGFTLLEMLVSLAILAAILGITVTALRPPSPKLRLDQASAQLANDAALARTRAIHDVKTVTFALPQCDGSDAMTRFYPDGTALPATACLRIKNLVQHIEIKPLTGLLQVIQP</sequence>
<evidence type="ECO:0008006" key="4">
    <source>
        <dbReference type="Google" id="ProtNLM"/>
    </source>
</evidence>
<gene>
    <name evidence="2" type="ORF">TRP8649_00110</name>
</gene>
<keyword evidence="1" id="KW-0812">Transmembrane</keyword>
<proteinExistence type="predicted"/>
<evidence type="ECO:0000313" key="3">
    <source>
        <dbReference type="Proteomes" id="UP000225972"/>
    </source>
</evidence>
<reference evidence="3" key="1">
    <citation type="submission" date="2017-05" db="EMBL/GenBank/DDBJ databases">
        <authorList>
            <person name="Rodrigo-Torres L."/>
            <person name="Arahal R. D."/>
            <person name="Lucena T."/>
        </authorList>
    </citation>
    <scope>NUCLEOTIDE SEQUENCE [LARGE SCALE GENOMIC DNA]</scope>
    <source>
        <strain evidence="3">CECT 8649</strain>
    </source>
</reference>
<dbReference type="Proteomes" id="UP000225972">
    <property type="component" value="Unassembled WGS sequence"/>
</dbReference>
<dbReference type="SUPFAM" id="SSF54523">
    <property type="entry name" value="Pili subunits"/>
    <property type="match status" value="1"/>
</dbReference>
<organism evidence="2 3">
    <name type="scientific">Pelagimonas phthalicica</name>
    <dbReference type="NCBI Taxonomy" id="1037362"/>
    <lineage>
        <taxon>Bacteria</taxon>
        <taxon>Pseudomonadati</taxon>
        <taxon>Pseudomonadota</taxon>
        <taxon>Alphaproteobacteria</taxon>
        <taxon>Rhodobacterales</taxon>
        <taxon>Roseobacteraceae</taxon>
        <taxon>Pelagimonas</taxon>
    </lineage>
</organism>
<keyword evidence="3" id="KW-1185">Reference proteome</keyword>
<name>A0A238J5W1_9RHOB</name>
<dbReference type="RefSeq" id="WP_099241608.1">
    <property type="nucleotide sequence ID" value="NZ_FXXP01000001.1"/>
</dbReference>
<feature type="transmembrane region" description="Helical" evidence="1">
    <location>
        <begin position="12"/>
        <end position="35"/>
    </location>
</feature>
<dbReference type="InterPro" id="IPR012902">
    <property type="entry name" value="N_methyl_site"/>
</dbReference>
<dbReference type="PROSITE" id="PS00409">
    <property type="entry name" value="PROKAR_NTER_METHYL"/>
    <property type="match status" value="1"/>
</dbReference>
<keyword evidence="1" id="KW-1133">Transmembrane helix</keyword>
<protein>
    <recommendedName>
        <fullName evidence="4">Prepilin-type N-terminal cleavage/methylation domain-containing protein</fullName>
    </recommendedName>
</protein>
<evidence type="ECO:0000256" key="1">
    <source>
        <dbReference type="SAM" id="Phobius"/>
    </source>
</evidence>
<evidence type="ECO:0000313" key="2">
    <source>
        <dbReference type="EMBL" id="SMX26038.1"/>
    </source>
</evidence>
<dbReference type="NCBIfam" id="TIGR02532">
    <property type="entry name" value="IV_pilin_GFxxxE"/>
    <property type="match status" value="1"/>
</dbReference>
<keyword evidence="1" id="KW-0472">Membrane</keyword>
<dbReference type="Pfam" id="PF07963">
    <property type="entry name" value="N_methyl"/>
    <property type="match status" value="1"/>
</dbReference>
<dbReference type="InterPro" id="IPR045584">
    <property type="entry name" value="Pilin-like"/>
</dbReference>